<protein>
    <submittedName>
        <fullName evidence="1">10121_t:CDS:1</fullName>
    </submittedName>
</protein>
<dbReference type="Proteomes" id="UP000789525">
    <property type="component" value="Unassembled WGS sequence"/>
</dbReference>
<name>A0ACA9QN54_9GLOM</name>
<accession>A0ACA9QN54</accession>
<comment type="caution">
    <text evidence="1">The sequence shown here is derived from an EMBL/GenBank/DDBJ whole genome shotgun (WGS) entry which is preliminary data.</text>
</comment>
<feature type="non-terminal residue" evidence="1">
    <location>
        <position position="1"/>
    </location>
</feature>
<evidence type="ECO:0000313" key="1">
    <source>
        <dbReference type="EMBL" id="CAG8759847.1"/>
    </source>
</evidence>
<keyword evidence="2" id="KW-1185">Reference proteome</keyword>
<evidence type="ECO:0000313" key="2">
    <source>
        <dbReference type="Proteomes" id="UP000789525"/>
    </source>
</evidence>
<dbReference type="EMBL" id="CAJVPT010058138">
    <property type="protein sequence ID" value="CAG8759847.1"/>
    <property type="molecule type" value="Genomic_DNA"/>
</dbReference>
<reference evidence="1" key="1">
    <citation type="submission" date="2021-06" db="EMBL/GenBank/DDBJ databases">
        <authorList>
            <person name="Kallberg Y."/>
            <person name="Tangrot J."/>
            <person name="Rosling A."/>
        </authorList>
    </citation>
    <scope>NUCLEOTIDE SEQUENCE</scope>
    <source>
        <strain evidence="1">CL356</strain>
    </source>
</reference>
<organism evidence="1 2">
    <name type="scientific">Acaulospora colombiana</name>
    <dbReference type="NCBI Taxonomy" id="27376"/>
    <lineage>
        <taxon>Eukaryota</taxon>
        <taxon>Fungi</taxon>
        <taxon>Fungi incertae sedis</taxon>
        <taxon>Mucoromycota</taxon>
        <taxon>Glomeromycotina</taxon>
        <taxon>Glomeromycetes</taxon>
        <taxon>Diversisporales</taxon>
        <taxon>Acaulosporaceae</taxon>
        <taxon>Acaulospora</taxon>
    </lineage>
</organism>
<gene>
    <name evidence="1" type="ORF">ACOLOM_LOCUS13145</name>
</gene>
<sequence length="187" mass="20786">GSVLVGRMKEGSVLINTARGRVLDLSAIEEGLRSGRLAGVGLDVLPDEPIPENEADMHPLIKAYKDGEEWLRGRMVITPHVAFYSTEAWDDIRTLSCETMRDVLLDGLRRNVVKPEDEYQRLSSRTVRSSKAINSSKEREAMSVRWVLGSCPLHLPANIPETTTRNAAAGSTAQCLLALRMHIRHEN</sequence>
<feature type="non-terminal residue" evidence="1">
    <location>
        <position position="187"/>
    </location>
</feature>
<proteinExistence type="predicted"/>